<sequence>MTTISHSLIPPHPPSLPSHRCFPITITITASLAHLPATTTTIATTATAAATCTLSTLCRLT</sequence>
<dbReference type="AlphaFoldDB" id="A0A5B7IZH8"/>
<evidence type="ECO:0000313" key="1">
    <source>
        <dbReference type="EMBL" id="MPC87653.1"/>
    </source>
</evidence>
<comment type="caution">
    <text evidence="1">The sequence shown here is derived from an EMBL/GenBank/DDBJ whole genome shotgun (WGS) entry which is preliminary data.</text>
</comment>
<gene>
    <name evidence="1" type="ORF">E2C01_082525</name>
</gene>
<keyword evidence="2" id="KW-1185">Reference proteome</keyword>
<name>A0A5B7IZH8_PORTR</name>
<reference evidence="1 2" key="1">
    <citation type="submission" date="2019-05" db="EMBL/GenBank/DDBJ databases">
        <title>Another draft genome of Portunus trituberculatus and its Hox gene families provides insights of decapod evolution.</title>
        <authorList>
            <person name="Jeong J.-H."/>
            <person name="Song I."/>
            <person name="Kim S."/>
            <person name="Choi T."/>
            <person name="Kim D."/>
            <person name="Ryu S."/>
            <person name="Kim W."/>
        </authorList>
    </citation>
    <scope>NUCLEOTIDE SEQUENCE [LARGE SCALE GENOMIC DNA]</scope>
    <source>
        <tissue evidence="1">Muscle</tissue>
    </source>
</reference>
<proteinExistence type="predicted"/>
<dbReference type="Proteomes" id="UP000324222">
    <property type="component" value="Unassembled WGS sequence"/>
</dbReference>
<organism evidence="1 2">
    <name type="scientific">Portunus trituberculatus</name>
    <name type="common">Swimming crab</name>
    <name type="synonym">Neptunus trituberculatus</name>
    <dbReference type="NCBI Taxonomy" id="210409"/>
    <lineage>
        <taxon>Eukaryota</taxon>
        <taxon>Metazoa</taxon>
        <taxon>Ecdysozoa</taxon>
        <taxon>Arthropoda</taxon>
        <taxon>Crustacea</taxon>
        <taxon>Multicrustacea</taxon>
        <taxon>Malacostraca</taxon>
        <taxon>Eumalacostraca</taxon>
        <taxon>Eucarida</taxon>
        <taxon>Decapoda</taxon>
        <taxon>Pleocyemata</taxon>
        <taxon>Brachyura</taxon>
        <taxon>Eubrachyura</taxon>
        <taxon>Portunoidea</taxon>
        <taxon>Portunidae</taxon>
        <taxon>Portuninae</taxon>
        <taxon>Portunus</taxon>
    </lineage>
</organism>
<evidence type="ECO:0000313" key="2">
    <source>
        <dbReference type="Proteomes" id="UP000324222"/>
    </source>
</evidence>
<accession>A0A5B7IZH8</accession>
<protein>
    <submittedName>
        <fullName evidence="1">Uncharacterized protein</fullName>
    </submittedName>
</protein>
<dbReference type="EMBL" id="VSRR010075178">
    <property type="protein sequence ID" value="MPC87653.1"/>
    <property type="molecule type" value="Genomic_DNA"/>
</dbReference>